<dbReference type="Gene3D" id="3.90.550.10">
    <property type="entry name" value="Spore Coat Polysaccharide Biosynthesis Protein SpsA, Chain A"/>
    <property type="match status" value="1"/>
</dbReference>
<feature type="domain" description="Glycosyltransferase 2-like" evidence="1">
    <location>
        <begin position="9"/>
        <end position="176"/>
    </location>
</feature>
<dbReference type="Proteomes" id="UP000683507">
    <property type="component" value="Chromosome"/>
</dbReference>
<sequence>MTNEQDKISIITPFYNAEAFLEECILSIQRQTFTSWELILVNDQSSDQSNEIALKFSRNDERIHLFQNVNKGLIQALRLAYKNSSGNYITRMDADDKMTSKRLELMLNELAKKGRGHVCVGKVKYYSEYELGDGYKMYEKWLNALTEQEANFEGIYRECSIPSPNFLIHRSDFESIGGFENDTYPEDYDLAFRMYKHKLQVCSVKEVTHHWRDHSTRSTRTQAHYQPIRFIPLKVKYFLEIDYDDKRQLVLWGAGKKGKLIAQELVKHQVDFKWVTDNEKKVGKDIYGVRLEVSHSIIDEQTHVILAVSNPQEIMAIEQTLKSQQSCSYWPFF</sequence>
<reference evidence="2" key="1">
    <citation type="submission" date="2021-04" db="EMBL/GenBank/DDBJ databases">
        <authorList>
            <person name="Rodrigo-Torres L."/>
            <person name="Arahal R. D."/>
            <person name="Lucena T."/>
        </authorList>
    </citation>
    <scope>NUCLEOTIDE SEQUENCE</scope>
    <source>
        <strain evidence="2">AS29M-1</strain>
    </source>
</reference>
<gene>
    <name evidence="2" type="primary">arnC_4</name>
    <name evidence="2" type="ORF">CRYO30217_01988</name>
</gene>
<evidence type="ECO:0000313" key="2">
    <source>
        <dbReference type="EMBL" id="CAG5082708.1"/>
    </source>
</evidence>
<dbReference type="EMBL" id="OU015584">
    <property type="protein sequence ID" value="CAG5082708.1"/>
    <property type="molecule type" value="Genomic_DNA"/>
</dbReference>
<dbReference type="Pfam" id="PF00535">
    <property type="entry name" value="Glycos_transf_2"/>
    <property type="match status" value="1"/>
</dbReference>
<dbReference type="PANTHER" id="PTHR22916:SF69">
    <property type="entry name" value="BIFUNCTIONAL GLYCOSYLTRANSFERASE PGTA"/>
    <property type="match status" value="1"/>
</dbReference>
<dbReference type="PANTHER" id="PTHR22916">
    <property type="entry name" value="GLYCOSYLTRANSFERASE"/>
    <property type="match status" value="1"/>
</dbReference>
<dbReference type="CDD" id="cd00761">
    <property type="entry name" value="Glyco_tranf_GTA_type"/>
    <property type="match status" value="1"/>
</dbReference>
<dbReference type="SUPFAM" id="SSF53448">
    <property type="entry name" value="Nucleotide-diphospho-sugar transferases"/>
    <property type="match status" value="1"/>
</dbReference>
<proteinExistence type="predicted"/>
<keyword evidence="2" id="KW-0808">Transferase</keyword>
<evidence type="ECO:0000313" key="3">
    <source>
        <dbReference type="Proteomes" id="UP000683507"/>
    </source>
</evidence>
<accession>A0A916JN54</accession>
<dbReference type="GO" id="GO:0099621">
    <property type="term" value="F:undecaprenyl-phosphate 4-deoxy-4-formamido-L-arabinose transferase activity"/>
    <property type="evidence" value="ECO:0007669"/>
    <property type="project" value="UniProtKB-EC"/>
</dbReference>
<dbReference type="InterPro" id="IPR029044">
    <property type="entry name" value="Nucleotide-diphossugar_trans"/>
</dbReference>
<keyword evidence="2" id="KW-0328">Glycosyltransferase</keyword>
<dbReference type="GO" id="GO:0008417">
    <property type="term" value="F:fucosyltransferase activity"/>
    <property type="evidence" value="ECO:0007669"/>
    <property type="project" value="TreeGrafter"/>
</dbReference>
<protein>
    <submittedName>
        <fullName evidence="2">Undecaprenyl-phosphate 4-deoxy-4-formamido-L-arabinose transferase</fullName>
        <ecNumber evidence="2">2.4.2.53</ecNumber>
    </submittedName>
</protein>
<name>A0A916JN54_9FLAO</name>
<dbReference type="AlphaFoldDB" id="A0A916JN54"/>
<dbReference type="InterPro" id="IPR001173">
    <property type="entry name" value="Glyco_trans_2-like"/>
</dbReference>
<organism evidence="2 3">
    <name type="scientific">Parvicella tangerina</name>
    <dbReference type="NCBI Taxonomy" id="2829795"/>
    <lineage>
        <taxon>Bacteria</taxon>
        <taxon>Pseudomonadati</taxon>
        <taxon>Bacteroidota</taxon>
        <taxon>Flavobacteriia</taxon>
        <taxon>Flavobacteriales</taxon>
        <taxon>Parvicellaceae</taxon>
        <taxon>Parvicella</taxon>
    </lineage>
</organism>
<dbReference type="RefSeq" id="WP_258542195.1">
    <property type="nucleotide sequence ID" value="NZ_OU015584.1"/>
</dbReference>
<keyword evidence="3" id="KW-1185">Reference proteome</keyword>
<dbReference type="EC" id="2.4.2.53" evidence="2"/>
<evidence type="ECO:0000259" key="1">
    <source>
        <dbReference type="Pfam" id="PF00535"/>
    </source>
</evidence>
<dbReference type="KEGG" id="ptan:CRYO30217_01988"/>